<dbReference type="Proteomes" id="UP000887574">
    <property type="component" value="Unplaced"/>
</dbReference>
<evidence type="ECO:0000313" key="2">
    <source>
        <dbReference type="WBParaSite" id="jg6185"/>
    </source>
</evidence>
<dbReference type="WBParaSite" id="jg6185">
    <property type="protein sequence ID" value="jg6185"/>
    <property type="gene ID" value="jg6185"/>
</dbReference>
<keyword evidence="1" id="KW-1185">Reference proteome</keyword>
<evidence type="ECO:0000313" key="1">
    <source>
        <dbReference type="Proteomes" id="UP000887574"/>
    </source>
</evidence>
<name>A0A915EFN9_9BILA</name>
<proteinExistence type="predicted"/>
<protein>
    <submittedName>
        <fullName evidence="2">Uncharacterized protein</fullName>
    </submittedName>
</protein>
<sequence>MHKAFKKINGANCGKKADTLVWLYRRRGKENSKVLLPPSQANKQAFGSIKRYYQFLIAAWEEQGQLAPAPLIVLATGCLLLLSSPHPLQCYQTEDKHLINHLQLSAFEKRLADFHHQQQSQEKKVLAVLKKSNVSHVTSLAHWPPSLFPQSVANKSKFFLD</sequence>
<accession>A0A915EFN9</accession>
<reference evidence="2" key="1">
    <citation type="submission" date="2022-11" db="UniProtKB">
        <authorList>
            <consortium name="WormBaseParasite"/>
        </authorList>
    </citation>
    <scope>IDENTIFICATION</scope>
</reference>
<dbReference type="AlphaFoldDB" id="A0A915EFN9"/>
<organism evidence="1 2">
    <name type="scientific">Ditylenchus dipsaci</name>
    <dbReference type="NCBI Taxonomy" id="166011"/>
    <lineage>
        <taxon>Eukaryota</taxon>
        <taxon>Metazoa</taxon>
        <taxon>Ecdysozoa</taxon>
        <taxon>Nematoda</taxon>
        <taxon>Chromadorea</taxon>
        <taxon>Rhabditida</taxon>
        <taxon>Tylenchina</taxon>
        <taxon>Tylenchomorpha</taxon>
        <taxon>Sphaerularioidea</taxon>
        <taxon>Anguinidae</taxon>
        <taxon>Anguininae</taxon>
        <taxon>Ditylenchus</taxon>
    </lineage>
</organism>